<accession>T0XZQ0</accession>
<dbReference type="Gene3D" id="1.20.1250.20">
    <property type="entry name" value="MFS general substrate transporter like domains"/>
    <property type="match status" value="1"/>
</dbReference>
<dbReference type="SUPFAM" id="SSF103473">
    <property type="entry name" value="MFS general substrate transporter"/>
    <property type="match status" value="1"/>
</dbReference>
<comment type="caution">
    <text evidence="7">The sequence shown here is derived from an EMBL/GenBank/DDBJ whole genome shotgun (WGS) entry which is preliminary data.</text>
</comment>
<evidence type="ECO:0000256" key="1">
    <source>
        <dbReference type="ARBA" id="ARBA00004141"/>
    </source>
</evidence>
<evidence type="ECO:0000313" key="7">
    <source>
        <dbReference type="EMBL" id="EQD28326.1"/>
    </source>
</evidence>
<dbReference type="Pfam" id="PF07690">
    <property type="entry name" value="MFS_1"/>
    <property type="match status" value="1"/>
</dbReference>
<feature type="non-terminal residue" evidence="7">
    <location>
        <position position="181"/>
    </location>
</feature>
<dbReference type="AlphaFoldDB" id="T0XZQ0"/>
<dbReference type="InterPro" id="IPR036259">
    <property type="entry name" value="MFS_trans_sf"/>
</dbReference>
<dbReference type="PANTHER" id="PTHR42718:SF9">
    <property type="entry name" value="MAJOR FACILITATOR SUPERFAMILY MULTIDRUG TRANSPORTER MFSC"/>
    <property type="match status" value="1"/>
</dbReference>
<evidence type="ECO:0000256" key="6">
    <source>
        <dbReference type="SAM" id="Phobius"/>
    </source>
</evidence>
<feature type="transmembrane region" description="Helical" evidence="6">
    <location>
        <begin position="12"/>
        <end position="34"/>
    </location>
</feature>
<feature type="transmembrane region" description="Helical" evidence="6">
    <location>
        <begin position="46"/>
        <end position="67"/>
    </location>
</feature>
<feature type="transmembrane region" description="Helical" evidence="6">
    <location>
        <begin position="112"/>
        <end position="134"/>
    </location>
</feature>
<reference evidence="7" key="1">
    <citation type="submission" date="2013-08" db="EMBL/GenBank/DDBJ databases">
        <authorList>
            <person name="Mendez C."/>
            <person name="Richter M."/>
            <person name="Ferrer M."/>
            <person name="Sanchez J."/>
        </authorList>
    </citation>
    <scope>NUCLEOTIDE SEQUENCE</scope>
</reference>
<protein>
    <submittedName>
        <fullName evidence="7">Major facilitator transporter</fullName>
    </submittedName>
</protein>
<gene>
    <name evidence="7" type="ORF">B1B_18912</name>
</gene>
<keyword evidence="5 6" id="KW-0472">Membrane</keyword>
<comment type="subcellular location">
    <subcellularLocation>
        <location evidence="1">Membrane</location>
        <topology evidence="1">Multi-pass membrane protein</topology>
    </subcellularLocation>
</comment>
<feature type="transmembrane region" description="Helical" evidence="6">
    <location>
        <begin position="79"/>
        <end position="100"/>
    </location>
</feature>
<evidence type="ECO:0000256" key="2">
    <source>
        <dbReference type="ARBA" id="ARBA00022448"/>
    </source>
</evidence>
<sequence length="181" mass="19872">RQFAFGSIAGMLQSMGMGGVMFMMIILLQGVWLPLHLPASVPYSQIPFYAGIYMIPMMAGFVVFGPLSGALSDKIGARFLGTLGMLIGAAAFLIFTTLSYNFSYPEFGATLFLMGSGMGIFAAPNITAVMNSVAPQGTGRRFRYAYDAPEYRTDCKHGHLLHYRSHWAIHETWTIVYDVTS</sequence>
<evidence type="ECO:0000256" key="4">
    <source>
        <dbReference type="ARBA" id="ARBA00022989"/>
    </source>
</evidence>
<dbReference type="PANTHER" id="PTHR42718">
    <property type="entry name" value="MAJOR FACILITATOR SUPERFAMILY MULTIDRUG TRANSPORTER MFSC"/>
    <property type="match status" value="1"/>
</dbReference>
<keyword evidence="2" id="KW-0813">Transport</keyword>
<proteinExistence type="predicted"/>
<reference evidence="7" key="2">
    <citation type="journal article" date="2014" name="ISME J.">
        <title>Microbial stratification in low pH oxic and suboxic macroscopic growths along an acid mine drainage.</title>
        <authorList>
            <person name="Mendez-Garcia C."/>
            <person name="Mesa V."/>
            <person name="Sprenger R.R."/>
            <person name="Richter M."/>
            <person name="Diez M.S."/>
            <person name="Solano J."/>
            <person name="Bargiela R."/>
            <person name="Golyshina O.V."/>
            <person name="Manteca A."/>
            <person name="Ramos J.L."/>
            <person name="Gallego J.R."/>
            <person name="Llorente I."/>
            <person name="Martins Dos Santos V.A."/>
            <person name="Jensen O.N."/>
            <person name="Pelaez A.I."/>
            <person name="Sanchez J."/>
            <person name="Ferrer M."/>
        </authorList>
    </citation>
    <scope>NUCLEOTIDE SEQUENCE</scope>
</reference>
<dbReference type="EMBL" id="AUZY01012688">
    <property type="protein sequence ID" value="EQD28326.1"/>
    <property type="molecule type" value="Genomic_DNA"/>
</dbReference>
<feature type="non-terminal residue" evidence="7">
    <location>
        <position position="1"/>
    </location>
</feature>
<dbReference type="InterPro" id="IPR011701">
    <property type="entry name" value="MFS"/>
</dbReference>
<evidence type="ECO:0000256" key="3">
    <source>
        <dbReference type="ARBA" id="ARBA00022692"/>
    </source>
</evidence>
<evidence type="ECO:0000256" key="5">
    <source>
        <dbReference type="ARBA" id="ARBA00023136"/>
    </source>
</evidence>
<organism evidence="7">
    <name type="scientific">mine drainage metagenome</name>
    <dbReference type="NCBI Taxonomy" id="410659"/>
    <lineage>
        <taxon>unclassified sequences</taxon>
        <taxon>metagenomes</taxon>
        <taxon>ecological metagenomes</taxon>
    </lineage>
</organism>
<dbReference type="GO" id="GO:0022857">
    <property type="term" value="F:transmembrane transporter activity"/>
    <property type="evidence" value="ECO:0007669"/>
    <property type="project" value="InterPro"/>
</dbReference>
<name>T0XZQ0_9ZZZZ</name>
<keyword evidence="4 6" id="KW-1133">Transmembrane helix</keyword>
<keyword evidence="3 6" id="KW-0812">Transmembrane</keyword>
<dbReference type="GO" id="GO:0016020">
    <property type="term" value="C:membrane"/>
    <property type="evidence" value="ECO:0007669"/>
    <property type="project" value="UniProtKB-SubCell"/>
</dbReference>